<dbReference type="PANTHER" id="PTHR21621">
    <property type="entry name" value="RIBOSOMAL PROTEIN S6 MODIFICATION PROTEIN"/>
    <property type="match status" value="1"/>
</dbReference>
<keyword evidence="1" id="KW-0067">ATP-binding</keyword>
<reference evidence="4" key="1">
    <citation type="journal article" date="2019" name="Int. J. Syst. Evol. Microbiol.">
        <title>The Global Catalogue of Microorganisms (GCM) 10K type strain sequencing project: providing services to taxonomists for standard genome sequencing and annotation.</title>
        <authorList>
            <consortium name="The Broad Institute Genomics Platform"/>
            <consortium name="The Broad Institute Genome Sequencing Center for Infectious Disease"/>
            <person name="Wu L."/>
            <person name="Ma J."/>
        </authorList>
    </citation>
    <scope>NUCLEOTIDE SEQUENCE [LARGE SCALE GENOMIC DNA]</scope>
    <source>
        <strain evidence="4">TISTR 1514</strain>
    </source>
</reference>
<comment type="caution">
    <text evidence="3">The sequence shown here is derived from an EMBL/GenBank/DDBJ whole genome shotgun (WGS) entry which is preliminary data.</text>
</comment>
<dbReference type="EMBL" id="JBHUNE010000010">
    <property type="protein sequence ID" value="MFD2759327.1"/>
    <property type="molecule type" value="Genomic_DNA"/>
</dbReference>
<keyword evidence="4" id="KW-1185">Reference proteome</keyword>
<name>A0ABW5V018_9MICO</name>
<dbReference type="Proteomes" id="UP001597492">
    <property type="component" value="Unassembled WGS sequence"/>
</dbReference>
<sequence>MTTAFDLTNAAAEPAVYVLHENEDWLPPLRDAFAAEGVPLREIELTEGAIDLTAEPPQGVFWSRLSASSHTRDHGPAKEYARAVLRWLEAHGRRVVNGSRVAELEVSKVAQYVALAAAGFDVPHTIAVFGREALAARAAELPTPFITKHNQGGKGLGVRRFDSLAEFVEYVDGPDFEEPVDGITLLQEYLVGAEAFVTRAEFVDGEFVYAVRVDTSAGSFELCPAEACAVPVGATDAPGGLAGLTAAPAQLADFAPAAAACEVGADSLFSIRSEITADDELIVRLREFLAAQGVEVAGIEFMETVDGRRVVYDINTNTNYNPDVEAAAPVSAATTLVRALGRELDATRK</sequence>
<gene>
    <name evidence="3" type="ORF">ACFSW7_13160</name>
</gene>
<dbReference type="GO" id="GO:0016874">
    <property type="term" value="F:ligase activity"/>
    <property type="evidence" value="ECO:0007669"/>
    <property type="project" value="UniProtKB-KW"/>
</dbReference>
<dbReference type="Gene3D" id="3.40.50.20">
    <property type="match status" value="1"/>
</dbReference>
<feature type="domain" description="ATP-grasp" evidence="2">
    <location>
        <begin position="112"/>
        <end position="341"/>
    </location>
</feature>
<evidence type="ECO:0000256" key="1">
    <source>
        <dbReference type="PROSITE-ProRule" id="PRU00409"/>
    </source>
</evidence>
<dbReference type="PROSITE" id="PS50975">
    <property type="entry name" value="ATP_GRASP"/>
    <property type="match status" value="1"/>
</dbReference>
<protein>
    <submittedName>
        <fullName evidence="3">RimK family alpha-L-glutamate ligase</fullName>
    </submittedName>
</protein>
<dbReference type="PANTHER" id="PTHR21621:SF0">
    <property type="entry name" value="BETA-CITRYLGLUTAMATE SYNTHASE B-RELATED"/>
    <property type="match status" value="1"/>
</dbReference>
<dbReference type="SUPFAM" id="SSF56059">
    <property type="entry name" value="Glutathione synthetase ATP-binding domain-like"/>
    <property type="match status" value="1"/>
</dbReference>
<proteinExistence type="predicted"/>
<evidence type="ECO:0000259" key="2">
    <source>
        <dbReference type="PROSITE" id="PS50975"/>
    </source>
</evidence>
<evidence type="ECO:0000313" key="3">
    <source>
        <dbReference type="EMBL" id="MFD2759327.1"/>
    </source>
</evidence>
<keyword evidence="1" id="KW-0547">Nucleotide-binding</keyword>
<dbReference type="InterPro" id="IPR011761">
    <property type="entry name" value="ATP-grasp"/>
</dbReference>
<keyword evidence="3" id="KW-0436">Ligase</keyword>
<dbReference type="RefSeq" id="WP_019619733.1">
    <property type="nucleotide sequence ID" value="NZ_JBHUNE010000010.1"/>
</dbReference>
<accession>A0ABW5V018</accession>
<evidence type="ECO:0000313" key="4">
    <source>
        <dbReference type="Proteomes" id="UP001597492"/>
    </source>
</evidence>
<organism evidence="3 4">
    <name type="scientific">Gulosibacter faecalis</name>
    <dbReference type="NCBI Taxonomy" id="272240"/>
    <lineage>
        <taxon>Bacteria</taxon>
        <taxon>Bacillati</taxon>
        <taxon>Actinomycetota</taxon>
        <taxon>Actinomycetes</taxon>
        <taxon>Micrococcales</taxon>
        <taxon>Microbacteriaceae</taxon>
        <taxon>Gulosibacter</taxon>
    </lineage>
</organism>